<accession>A0A382G8J0</accession>
<reference evidence="1" key="1">
    <citation type="submission" date="2018-05" db="EMBL/GenBank/DDBJ databases">
        <authorList>
            <person name="Lanie J.A."/>
            <person name="Ng W.-L."/>
            <person name="Kazmierczak K.M."/>
            <person name="Andrzejewski T.M."/>
            <person name="Davidsen T.M."/>
            <person name="Wayne K.J."/>
            <person name="Tettelin H."/>
            <person name="Glass J.I."/>
            <person name="Rusch D."/>
            <person name="Podicherti R."/>
            <person name="Tsui H.-C.T."/>
            <person name="Winkler M.E."/>
        </authorList>
    </citation>
    <scope>NUCLEOTIDE SEQUENCE</scope>
</reference>
<dbReference type="EMBL" id="UINC01053689">
    <property type="protein sequence ID" value="SVB70511.1"/>
    <property type="molecule type" value="Genomic_DNA"/>
</dbReference>
<gene>
    <name evidence="1" type="ORF">METZ01_LOCUS223365</name>
</gene>
<sequence>MKKLILTSFVLFAGMGILFAGGDCDNYASIKDVSKTSPEIVLTSNDLQLLKYSDHKGTTRFTIQNLEGKIVAENMSRLRLRLDFPEIEKKITLEGIAKS</sequence>
<protein>
    <submittedName>
        <fullName evidence="1">Uncharacterized protein</fullName>
    </submittedName>
</protein>
<evidence type="ECO:0000313" key="1">
    <source>
        <dbReference type="EMBL" id="SVB70511.1"/>
    </source>
</evidence>
<organism evidence="1">
    <name type="scientific">marine metagenome</name>
    <dbReference type="NCBI Taxonomy" id="408172"/>
    <lineage>
        <taxon>unclassified sequences</taxon>
        <taxon>metagenomes</taxon>
        <taxon>ecological metagenomes</taxon>
    </lineage>
</organism>
<proteinExistence type="predicted"/>
<dbReference type="AlphaFoldDB" id="A0A382G8J0"/>
<name>A0A382G8J0_9ZZZZ</name>